<dbReference type="SUPFAM" id="SSF47781">
    <property type="entry name" value="RuvA domain 2-like"/>
    <property type="match status" value="1"/>
</dbReference>
<accession>X1Q0R0</accession>
<dbReference type="GO" id="GO:0015627">
    <property type="term" value="C:type II protein secretion system complex"/>
    <property type="evidence" value="ECO:0007669"/>
    <property type="project" value="TreeGrafter"/>
</dbReference>
<dbReference type="Gene3D" id="1.10.150.280">
    <property type="entry name" value="AF1531-like domain"/>
    <property type="match status" value="1"/>
</dbReference>
<dbReference type="InterPro" id="IPR010994">
    <property type="entry name" value="RuvA_2-like"/>
</dbReference>
<dbReference type="AlphaFoldDB" id="X1Q0R0"/>
<organism evidence="2">
    <name type="scientific">marine sediment metagenome</name>
    <dbReference type="NCBI Taxonomy" id="412755"/>
    <lineage>
        <taxon>unclassified sequences</taxon>
        <taxon>metagenomes</taxon>
        <taxon>ecological metagenomes</taxon>
    </lineage>
</organism>
<dbReference type="EMBL" id="BARV01025475">
    <property type="protein sequence ID" value="GAI44675.1"/>
    <property type="molecule type" value="Genomic_DNA"/>
</dbReference>
<evidence type="ECO:0000256" key="1">
    <source>
        <dbReference type="SAM" id="Phobius"/>
    </source>
</evidence>
<name>X1Q0R0_9ZZZZ</name>
<dbReference type="InterPro" id="IPR004509">
    <property type="entry name" value="Competence_ComEA_HhH"/>
</dbReference>
<sequence>MTAGKLDRFWALTALLLLAIIVIGGIIAWQKYSPTHPIEISLPPAQDSGGEAYQGEQPQKIDINRAEAWLLEALPGIGPSKAQSIIDYRQQNGGFSHITEITEVEGIGLAIYEQIKDLITVAD</sequence>
<keyword evidence="1" id="KW-0472">Membrane</keyword>
<keyword evidence="1" id="KW-0812">Transmembrane</keyword>
<dbReference type="InterPro" id="IPR051675">
    <property type="entry name" value="Endo/Exo/Phosphatase_dom_1"/>
</dbReference>
<dbReference type="PANTHER" id="PTHR21180:SF32">
    <property type="entry name" value="ENDONUCLEASE_EXONUCLEASE_PHOSPHATASE FAMILY DOMAIN-CONTAINING PROTEIN 1"/>
    <property type="match status" value="1"/>
</dbReference>
<reference evidence="2" key="1">
    <citation type="journal article" date="2014" name="Front. Microbiol.">
        <title>High frequency of phylogenetically diverse reductive dehalogenase-homologous genes in deep subseafloor sedimentary metagenomes.</title>
        <authorList>
            <person name="Kawai M."/>
            <person name="Futagami T."/>
            <person name="Toyoda A."/>
            <person name="Takaki Y."/>
            <person name="Nishi S."/>
            <person name="Hori S."/>
            <person name="Arai W."/>
            <person name="Tsubouchi T."/>
            <person name="Morono Y."/>
            <person name="Uchiyama I."/>
            <person name="Ito T."/>
            <person name="Fujiyama A."/>
            <person name="Inagaki F."/>
            <person name="Takami H."/>
        </authorList>
    </citation>
    <scope>NUCLEOTIDE SEQUENCE</scope>
    <source>
        <strain evidence="2">Expedition CK06-06</strain>
    </source>
</reference>
<keyword evidence="1" id="KW-1133">Transmembrane helix</keyword>
<dbReference type="PANTHER" id="PTHR21180">
    <property type="entry name" value="ENDONUCLEASE/EXONUCLEASE/PHOSPHATASE FAMILY DOMAIN-CONTAINING PROTEIN 1"/>
    <property type="match status" value="1"/>
</dbReference>
<gene>
    <name evidence="2" type="ORF">S06H3_41356</name>
</gene>
<dbReference type="Pfam" id="PF12836">
    <property type="entry name" value="HHH_3"/>
    <property type="match status" value="1"/>
</dbReference>
<protein>
    <recommendedName>
        <fullName evidence="3">Helix-hairpin-helix DNA-binding motif class 1 domain-containing protein</fullName>
    </recommendedName>
</protein>
<proteinExistence type="predicted"/>
<dbReference type="NCBIfam" id="TIGR00426">
    <property type="entry name" value="competence protein ComEA helix-hairpin-helix repeat region"/>
    <property type="match status" value="1"/>
</dbReference>
<feature type="transmembrane region" description="Helical" evidence="1">
    <location>
        <begin position="9"/>
        <end position="29"/>
    </location>
</feature>
<dbReference type="GO" id="GO:0015628">
    <property type="term" value="P:protein secretion by the type II secretion system"/>
    <property type="evidence" value="ECO:0007669"/>
    <property type="project" value="TreeGrafter"/>
</dbReference>
<evidence type="ECO:0000313" key="2">
    <source>
        <dbReference type="EMBL" id="GAI44675.1"/>
    </source>
</evidence>
<evidence type="ECO:0008006" key="3">
    <source>
        <dbReference type="Google" id="ProtNLM"/>
    </source>
</evidence>
<comment type="caution">
    <text evidence="2">The sequence shown here is derived from an EMBL/GenBank/DDBJ whole genome shotgun (WGS) entry which is preliminary data.</text>
</comment>